<accession>A0A1T4ULC9</accession>
<dbReference type="SUPFAM" id="SSF52218">
    <property type="entry name" value="Flavoproteins"/>
    <property type="match status" value="1"/>
</dbReference>
<dbReference type="RefSeq" id="WP_080176135.1">
    <property type="nucleotide sequence ID" value="NZ_AP024855.1"/>
</dbReference>
<dbReference type="InterPro" id="IPR029039">
    <property type="entry name" value="Flavoprotein-like_sf"/>
</dbReference>
<dbReference type="PANTHER" id="PTHR47307">
    <property type="entry name" value="GLUTATHIONE-REGULATED POTASSIUM-EFFLUX SYSTEM ANCILLARY PROTEIN KEFG"/>
    <property type="match status" value="1"/>
</dbReference>
<evidence type="ECO:0000256" key="1">
    <source>
        <dbReference type="ARBA" id="ARBA00023002"/>
    </source>
</evidence>
<dbReference type="OrthoDB" id="9798454at2"/>
<reference evidence="4 5" key="1">
    <citation type="submission" date="2017-02" db="EMBL/GenBank/DDBJ databases">
        <authorList>
            <person name="Peterson S.W."/>
        </authorList>
    </citation>
    <scope>NUCLEOTIDE SEQUENCE [LARGE SCALE GENOMIC DNA]</scope>
    <source>
        <strain evidence="4 5">CECT 9189</strain>
    </source>
</reference>
<dbReference type="Proteomes" id="UP000191116">
    <property type="component" value="Unassembled WGS sequence"/>
</dbReference>
<dbReference type="EMBL" id="FUWP01000026">
    <property type="protein sequence ID" value="SKA53484.1"/>
    <property type="molecule type" value="Genomic_DNA"/>
</dbReference>
<proteinExistence type="predicted"/>
<protein>
    <submittedName>
        <fullName evidence="4">General stress protein 14</fullName>
        <ecNumber evidence="4">1.6.99.-</ecNumber>
    </submittedName>
    <submittedName>
        <fullName evidence="3">NAD(P)H-dependent oxidoreductase</fullName>
    </submittedName>
</protein>
<dbReference type="Proteomes" id="UP001306119">
    <property type="component" value="Unassembled WGS sequence"/>
</dbReference>
<dbReference type="Pfam" id="PF02525">
    <property type="entry name" value="Flavodoxin_2"/>
    <property type="match status" value="1"/>
</dbReference>
<evidence type="ECO:0000313" key="5">
    <source>
        <dbReference type="Proteomes" id="UP000191116"/>
    </source>
</evidence>
<evidence type="ECO:0000313" key="6">
    <source>
        <dbReference type="Proteomes" id="UP001306119"/>
    </source>
</evidence>
<keyword evidence="1 4" id="KW-0560">Oxidoreductase</keyword>
<dbReference type="InterPro" id="IPR003680">
    <property type="entry name" value="Flavodoxin_fold"/>
</dbReference>
<dbReference type="GO" id="GO:0009055">
    <property type="term" value="F:electron transfer activity"/>
    <property type="evidence" value="ECO:0007669"/>
    <property type="project" value="TreeGrafter"/>
</dbReference>
<dbReference type="AlphaFoldDB" id="A0A1T4ULC9"/>
<reference evidence="3 6" key="2">
    <citation type="submission" date="2024-01" db="EMBL/GenBank/DDBJ databases">
        <title>Active colonisers of the gastrointestinal tract of Atlantic salmon farmed in a warm water region.</title>
        <authorList>
            <person name="Bowman J.P."/>
        </authorList>
    </citation>
    <scope>NUCLEOTIDE SEQUENCE [LARGE SCALE GENOMIC DNA]</scope>
    <source>
        <strain evidence="3 6">S3MW1</strain>
    </source>
</reference>
<keyword evidence="6" id="KW-1185">Reference proteome</keyword>
<dbReference type="EC" id="1.6.99.-" evidence="4"/>
<name>A0A1T4ULC9_9GAMM</name>
<dbReference type="Gene3D" id="3.40.50.360">
    <property type="match status" value="1"/>
</dbReference>
<sequence>MSASHNKVLILFAHPSQNRSEINVPLFNASKGFDHVTAVDLYAEYPNFRIDIDKEQQRLRDHDVIVFMFPLYWYSTPSLLKEWQDLVLEYGFAYGSEGKELIGKKFFCALTAGGAESSYRKEGFNHFTIRQLLQPLEQMAELTGMEFLAPFALFGAGTATEEQRITKHLQNWRRVLIAIADNQFDYDVASKLSKLNHSLDIVITESL</sequence>
<dbReference type="EMBL" id="JAYXUG010000001">
    <property type="protein sequence ID" value="MEC6830338.1"/>
    <property type="molecule type" value="Genomic_DNA"/>
</dbReference>
<evidence type="ECO:0000259" key="2">
    <source>
        <dbReference type="Pfam" id="PF02525"/>
    </source>
</evidence>
<organism evidence="4 5">
    <name type="scientific">Photobacterium toruni</name>
    <dbReference type="NCBI Taxonomy" id="1935446"/>
    <lineage>
        <taxon>Bacteria</taxon>
        <taxon>Pseudomonadati</taxon>
        <taxon>Pseudomonadota</taxon>
        <taxon>Gammaproteobacteria</taxon>
        <taxon>Vibrionales</taxon>
        <taxon>Vibrionaceae</taxon>
        <taxon>Photobacterium</taxon>
    </lineage>
</organism>
<dbReference type="InterPro" id="IPR046980">
    <property type="entry name" value="KefG/KefF"/>
</dbReference>
<evidence type="ECO:0000313" key="3">
    <source>
        <dbReference type="EMBL" id="MEC6830338.1"/>
    </source>
</evidence>
<gene>
    <name evidence="4" type="primary">ywrO_2</name>
    <name evidence="4" type="ORF">CZ814_03422</name>
    <name evidence="3" type="ORF">VXS06_00845</name>
</gene>
<evidence type="ECO:0000313" key="4">
    <source>
        <dbReference type="EMBL" id="SKA53484.1"/>
    </source>
</evidence>
<feature type="domain" description="Flavodoxin-like fold" evidence="2">
    <location>
        <begin position="7"/>
        <end position="174"/>
    </location>
</feature>
<dbReference type="GO" id="GO:0003955">
    <property type="term" value="F:NAD(P)H dehydrogenase (quinone) activity"/>
    <property type="evidence" value="ECO:0007669"/>
    <property type="project" value="TreeGrafter"/>
</dbReference>
<dbReference type="GO" id="GO:0010181">
    <property type="term" value="F:FMN binding"/>
    <property type="evidence" value="ECO:0007669"/>
    <property type="project" value="TreeGrafter"/>
</dbReference>
<dbReference type="PANTHER" id="PTHR47307:SF1">
    <property type="entry name" value="GLUTATHIONE-REGULATED POTASSIUM-EFFLUX SYSTEM ANCILLARY PROTEIN KEFG"/>
    <property type="match status" value="1"/>
</dbReference>